<dbReference type="AlphaFoldDB" id="A0AAV6VJC8"/>
<dbReference type="Proteomes" id="UP000827092">
    <property type="component" value="Unassembled WGS sequence"/>
</dbReference>
<protein>
    <submittedName>
        <fullName evidence="1">Uncharacterized protein</fullName>
    </submittedName>
</protein>
<organism evidence="1 2">
    <name type="scientific">Oedothorax gibbosus</name>
    <dbReference type="NCBI Taxonomy" id="931172"/>
    <lineage>
        <taxon>Eukaryota</taxon>
        <taxon>Metazoa</taxon>
        <taxon>Ecdysozoa</taxon>
        <taxon>Arthropoda</taxon>
        <taxon>Chelicerata</taxon>
        <taxon>Arachnida</taxon>
        <taxon>Araneae</taxon>
        <taxon>Araneomorphae</taxon>
        <taxon>Entelegynae</taxon>
        <taxon>Araneoidea</taxon>
        <taxon>Linyphiidae</taxon>
        <taxon>Erigoninae</taxon>
        <taxon>Oedothorax</taxon>
    </lineage>
</organism>
<evidence type="ECO:0000313" key="1">
    <source>
        <dbReference type="EMBL" id="KAG8196600.1"/>
    </source>
</evidence>
<name>A0AAV6VJC8_9ARAC</name>
<reference evidence="1 2" key="1">
    <citation type="journal article" date="2022" name="Nat. Ecol. Evol.">
        <title>A masculinizing supergene underlies an exaggerated male reproductive morph in a spider.</title>
        <authorList>
            <person name="Hendrickx F."/>
            <person name="De Corte Z."/>
            <person name="Sonet G."/>
            <person name="Van Belleghem S.M."/>
            <person name="Kostlbacher S."/>
            <person name="Vangestel C."/>
        </authorList>
    </citation>
    <scope>NUCLEOTIDE SEQUENCE [LARGE SCALE GENOMIC DNA]</scope>
    <source>
        <strain evidence="1">W744_W776</strain>
    </source>
</reference>
<evidence type="ECO:0000313" key="2">
    <source>
        <dbReference type="Proteomes" id="UP000827092"/>
    </source>
</evidence>
<comment type="caution">
    <text evidence="1">The sequence shown here is derived from an EMBL/GenBank/DDBJ whole genome shotgun (WGS) entry which is preliminary data.</text>
</comment>
<gene>
    <name evidence="1" type="ORF">JTE90_014161</name>
</gene>
<proteinExistence type="predicted"/>
<dbReference type="EMBL" id="JAFNEN010000067">
    <property type="protein sequence ID" value="KAG8196600.1"/>
    <property type="molecule type" value="Genomic_DNA"/>
</dbReference>
<accession>A0AAV6VJC8</accession>
<keyword evidence="2" id="KW-1185">Reference proteome</keyword>
<sequence>MAHSQEHPKRTTSRPPLSFFASREALPKSGPFCSTCTEFETAASVLKLQLRASTSRVDHLQYSSWAVHLRTS</sequence>